<protein>
    <submittedName>
        <fullName evidence="6">Acyl-CoA reductase</fullName>
    </submittedName>
</protein>
<accession>A0AAE3GMN6</accession>
<dbReference type="InterPro" id="IPR015590">
    <property type="entry name" value="Aldehyde_DH_dom"/>
</dbReference>
<feature type="domain" description="Aldehyde dehydrogenase" evidence="5">
    <location>
        <begin position="23"/>
        <end position="470"/>
    </location>
</feature>
<dbReference type="InterPro" id="IPR029510">
    <property type="entry name" value="Ald_DH_CS_GLU"/>
</dbReference>
<keyword evidence="2 4" id="KW-0560">Oxidoreductase</keyword>
<dbReference type="PANTHER" id="PTHR42804:SF1">
    <property type="entry name" value="ALDEHYDE DEHYDROGENASE-RELATED"/>
    <property type="match status" value="1"/>
</dbReference>
<evidence type="ECO:0000256" key="2">
    <source>
        <dbReference type="ARBA" id="ARBA00023002"/>
    </source>
</evidence>
<organism evidence="6 7">
    <name type="scientific">Goodfellowiella coeruleoviolacea</name>
    <dbReference type="NCBI Taxonomy" id="334858"/>
    <lineage>
        <taxon>Bacteria</taxon>
        <taxon>Bacillati</taxon>
        <taxon>Actinomycetota</taxon>
        <taxon>Actinomycetes</taxon>
        <taxon>Pseudonocardiales</taxon>
        <taxon>Pseudonocardiaceae</taxon>
        <taxon>Goodfellowiella</taxon>
    </lineage>
</organism>
<reference evidence="6" key="1">
    <citation type="submission" date="2022-06" db="EMBL/GenBank/DDBJ databases">
        <title>Genomic Encyclopedia of Archaeal and Bacterial Type Strains, Phase II (KMG-II): from individual species to whole genera.</title>
        <authorList>
            <person name="Goeker M."/>
        </authorList>
    </citation>
    <scope>NUCLEOTIDE SEQUENCE</scope>
    <source>
        <strain evidence="6">DSM 43935</strain>
    </source>
</reference>
<dbReference type="RefSeq" id="WP_253780360.1">
    <property type="nucleotide sequence ID" value="NZ_JAMTCK010000028.1"/>
</dbReference>
<evidence type="ECO:0000256" key="1">
    <source>
        <dbReference type="ARBA" id="ARBA00009986"/>
    </source>
</evidence>
<evidence type="ECO:0000313" key="6">
    <source>
        <dbReference type="EMBL" id="MCP2170277.1"/>
    </source>
</evidence>
<feature type="active site" evidence="3">
    <location>
        <position position="248"/>
    </location>
</feature>
<dbReference type="InterPro" id="IPR016161">
    <property type="entry name" value="Ald_DH/histidinol_DH"/>
</dbReference>
<dbReference type="InterPro" id="IPR016162">
    <property type="entry name" value="Ald_DH_N"/>
</dbReference>
<comment type="similarity">
    <text evidence="1 4">Belongs to the aldehyde dehydrogenase family.</text>
</comment>
<gene>
    <name evidence="6" type="ORF">LX83_007168</name>
</gene>
<sequence>MAAAVDAGLVIAGRAEPVSPDAAIPVWNPARPDELVGRAAAGSAVDAARAVDAAHGALAEWSTMDYAERGAVLRRCARDLDTSRYAEILVRENGKVRREAEVELARFTGRLIGVADMADLLAAEETHPGPPLHSRVTYRPRGVAVLIIPWNWPLSVLGACLPHALIAGATVVVKPPPTAPLATTLTLATIAAALPPGVVNVVTGRTEEIGPVLLTHPRVGHIAFTGSVESGRRIYATAAAHLKPVTLELGGNDAALVLADAELDEAAVRRLATGAFLGAGQVCVGVKRLYVHRSRYDEVVDALTRVVSATVVGDGLDPRSTMGPVHTEAARRRLRAQISSAGGAVRELGEVLDPEQFDRGWFVRPALALDPDPGADLVRTEQFGPALPIIPFRTDDEAVDLANASNFGLASSVWSATPGRAEALARRLDAGITFVNAHGATVLDERAPFGGTKDSGIGCELGWAGVREFQVAHTLTRFDPSR</sequence>
<dbReference type="EMBL" id="JAMTCK010000028">
    <property type="protein sequence ID" value="MCP2170277.1"/>
    <property type="molecule type" value="Genomic_DNA"/>
</dbReference>
<comment type="caution">
    <text evidence="6">The sequence shown here is derived from an EMBL/GenBank/DDBJ whole genome shotgun (WGS) entry which is preliminary data.</text>
</comment>
<dbReference type="Pfam" id="PF00171">
    <property type="entry name" value="Aldedh"/>
    <property type="match status" value="1"/>
</dbReference>
<evidence type="ECO:0000256" key="3">
    <source>
        <dbReference type="PROSITE-ProRule" id="PRU10007"/>
    </source>
</evidence>
<dbReference type="AlphaFoldDB" id="A0AAE3GMN6"/>
<keyword evidence="7" id="KW-1185">Reference proteome</keyword>
<dbReference type="SUPFAM" id="SSF53720">
    <property type="entry name" value="ALDH-like"/>
    <property type="match status" value="1"/>
</dbReference>
<dbReference type="Gene3D" id="3.40.309.10">
    <property type="entry name" value="Aldehyde Dehydrogenase, Chain A, domain 2"/>
    <property type="match status" value="1"/>
</dbReference>
<proteinExistence type="inferred from homology"/>
<dbReference type="PROSITE" id="PS00687">
    <property type="entry name" value="ALDEHYDE_DEHYDR_GLU"/>
    <property type="match status" value="1"/>
</dbReference>
<dbReference type="InterPro" id="IPR016163">
    <property type="entry name" value="Ald_DH_C"/>
</dbReference>
<evidence type="ECO:0000313" key="7">
    <source>
        <dbReference type="Proteomes" id="UP001206128"/>
    </source>
</evidence>
<name>A0AAE3GMN6_9PSEU</name>
<evidence type="ECO:0000259" key="5">
    <source>
        <dbReference type="Pfam" id="PF00171"/>
    </source>
</evidence>
<dbReference type="Gene3D" id="3.40.605.10">
    <property type="entry name" value="Aldehyde Dehydrogenase, Chain A, domain 1"/>
    <property type="match status" value="1"/>
</dbReference>
<dbReference type="GO" id="GO:0016620">
    <property type="term" value="F:oxidoreductase activity, acting on the aldehyde or oxo group of donors, NAD or NADP as acceptor"/>
    <property type="evidence" value="ECO:0007669"/>
    <property type="project" value="InterPro"/>
</dbReference>
<dbReference type="PANTHER" id="PTHR42804">
    <property type="entry name" value="ALDEHYDE DEHYDROGENASE"/>
    <property type="match status" value="1"/>
</dbReference>
<evidence type="ECO:0000256" key="4">
    <source>
        <dbReference type="RuleBase" id="RU003345"/>
    </source>
</evidence>
<dbReference type="Proteomes" id="UP001206128">
    <property type="component" value="Unassembled WGS sequence"/>
</dbReference>